<feature type="compositionally biased region" description="Low complexity" evidence="1">
    <location>
        <begin position="597"/>
        <end position="607"/>
    </location>
</feature>
<proteinExistence type="predicted"/>
<feature type="compositionally biased region" description="Polar residues" evidence="1">
    <location>
        <begin position="579"/>
        <end position="588"/>
    </location>
</feature>
<keyword evidence="3" id="KW-1185">Reference proteome</keyword>
<protein>
    <recommendedName>
        <fullName evidence="4">DNA-directed RNA polymerase I subunit RPA34.5</fullName>
    </recommendedName>
</protein>
<accession>A0A2C5ZF34</accession>
<feature type="region of interest" description="Disordered" evidence="1">
    <location>
        <begin position="1"/>
        <end position="329"/>
    </location>
</feature>
<feature type="compositionally biased region" description="Polar residues" evidence="1">
    <location>
        <begin position="449"/>
        <end position="462"/>
    </location>
</feature>
<reference evidence="2 3" key="1">
    <citation type="submission" date="2017-06" db="EMBL/GenBank/DDBJ databases">
        <title>Ant-infecting Ophiocordyceps genomes reveal a high diversity of potential behavioral manipulation genes and a possible major role for enterotoxins.</title>
        <authorList>
            <person name="De Bekker C."/>
            <person name="Evans H.C."/>
            <person name="Brachmann A."/>
            <person name="Hughes D.P."/>
        </authorList>
    </citation>
    <scope>NUCLEOTIDE SEQUENCE [LARGE SCALE GENOMIC DNA]</scope>
    <source>
        <strain evidence="2 3">1348a</strain>
    </source>
</reference>
<evidence type="ECO:0000313" key="3">
    <source>
        <dbReference type="Proteomes" id="UP000224854"/>
    </source>
</evidence>
<feature type="compositionally biased region" description="Basic and acidic residues" evidence="1">
    <location>
        <begin position="297"/>
        <end position="306"/>
    </location>
</feature>
<feature type="compositionally biased region" description="Basic and acidic residues" evidence="1">
    <location>
        <begin position="237"/>
        <end position="250"/>
    </location>
</feature>
<feature type="compositionally biased region" description="Polar residues" evidence="1">
    <location>
        <begin position="307"/>
        <end position="320"/>
    </location>
</feature>
<feature type="compositionally biased region" description="Acidic residues" evidence="1">
    <location>
        <begin position="215"/>
        <end position="224"/>
    </location>
</feature>
<dbReference type="OrthoDB" id="76224at2759"/>
<dbReference type="Proteomes" id="UP000224854">
    <property type="component" value="Unassembled WGS sequence"/>
</dbReference>
<feature type="compositionally biased region" description="Acidic residues" evidence="1">
    <location>
        <begin position="251"/>
        <end position="267"/>
    </location>
</feature>
<gene>
    <name evidence="2" type="ORF">CDD82_2250</name>
</gene>
<evidence type="ECO:0000256" key="1">
    <source>
        <dbReference type="SAM" id="MobiDB-lite"/>
    </source>
</evidence>
<dbReference type="AlphaFoldDB" id="A0A2C5ZF34"/>
<dbReference type="InterPro" id="IPR013240">
    <property type="entry name" value="DNA-dir_RNA_pol1_su_RPA34"/>
</dbReference>
<name>A0A2C5ZF34_9HYPO</name>
<dbReference type="EMBL" id="NJEU01000179">
    <property type="protein sequence ID" value="PHH79637.1"/>
    <property type="molecule type" value="Genomic_DNA"/>
</dbReference>
<dbReference type="GO" id="GO:0006360">
    <property type="term" value="P:transcription by RNA polymerase I"/>
    <property type="evidence" value="ECO:0007669"/>
    <property type="project" value="InterPro"/>
</dbReference>
<feature type="compositionally biased region" description="Polar residues" evidence="1">
    <location>
        <begin position="680"/>
        <end position="699"/>
    </location>
</feature>
<dbReference type="Pfam" id="PF08208">
    <property type="entry name" value="RNA_polI_A34"/>
    <property type="match status" value="1"/>
</dbReference>
<feature type="region of interest" description="Disordered" evidence="1">
    <location>
        <begin position="435"/>
        <end position="478"/>
    </location>
</feature>
<feature type="compositionally biased region" description="Polar residues" evidence="1">
    <location>
        <begin position="161"/>
        <end position="171"/>
    </location>
</feature>
<organism evidence="2 3">
    <name type="scientific">Ophiocordyceps australis</name>
    <dbReference type="NCBI Taxonomy" id="1399860"/>
    <lineage>
        <taxon>Eukaryota</taxon>
        <taxon>Fungi</taxon>
        <taxon>Dikarya</taxon>
        <taxon>Ascomycota</taxon>
        <taxon>Pezizomycotina</taxon>
        <taxon>Sordariomycetes</taxon>
        <taxon>Hypocreomycetidae</taxon>
        <taxon>Hypocreales</taxon>
        <taxon>Ophiocordycipitaceae</taxon>
        <taxon>Ophiocordyceps</taxon>
    </lineage>
</organism>
<feature type="compositionally biased region" description="Basic and acidic residues" evidence="1">
    <location>
        <begin position="88"/>
        <end position="102"/>
    </location>
</feature>
<dbReference type="Gene3D" id="6.20.250.70">
    <property type="match status" value="1"/>
</dbReference>
<feature type="compositionally biased region" description="Basic residues" evidence="1">
    <location>
        <begin position="463"/>
        <end position="472"/>
    </location>
</feature>
<feature type="compositionally biased region" description="Low complexity" evidence="1">
    <location>
        <begin position="540"/>
        <end position="559"/>
    </location>
</feature>
<evidence type="ECO:0008006" key="4">
    <source>
        <dbReference type="Google" id="ProtNLM"/>
    </source>
</evidence>
<evidence type="ECO:0000313" key="2">
    <source>
        <dbReference type="EMBL" id="PHH79637.1"/>
    </source>
</evidence>
<comment type="caution">
    <text evidence="2">The sequence shown here is derived from an EMBL/GenBank/DDBJ whole genome shotgun (WGS) entry which is preliminary data.</text>
</comment>
<feature type="compositionally biased region" description="Acidic residues" evidence="1">
    <location>
        <begin position="57"/>
        <end position="66"/>
    </location>
</feature>
<sequence>MASKAPFKVHSLTKHIQDANKSRMSSSQPGHPRADFGSSKTANPIVFDNDSDNTSSDADDDGDDDGTNLLARLFKDKRASTLSKTRPVKTEIADSDEERVIDKAAQAVGTEEANDSHPKDAASPKPGLQEAPASTDALKAKLEPKSESTSPADSNEDESNNEAASSATENKNPAKGHGKRARPDQRNKQPSPPALKKEVDESATTSSSSASSSDSDSDDDDDDDDKSKGSQASSSASDKEVSGHETHDSSDESDSSSDDSDAEDETAEEQKATRGNLAPTVPEHNNSSESEVEAADESIHMEHRSQPQEISLPSLNSSNFELRKSNDGASGRDIARICSEANMQGKHFWYFTVPSNVPVSVVQNMEIPMDQDNGQNLFSHDGQDHGIVFNSPRSSYQILIPAADGSDYQPASHRVENTVQIRRIINLSSQNLAIAQPQDSTPHPRPEVLQSTRPVSIESSRVLSKKGKPPKGKNKDSVPVEAAVVEAAAVEAAAVPAAKNQNHASLKGKNKYSVPVEAAAVPAAKNENHVPLKGKRKLTGSDQDAAAAASQLQAESQTAESKKKKRRTDRNVSLDLGSDPSTPAQVEATSVPPPISGGPLPISGDPLDATKVPAPPPAPTQKRKPGRPRKDQTAVPSKAVKRSKAPATAKTTPRVMTPVPAHRQTPVPPPIIPTFARSFLRSSPVSASTPAAKSSSQATKAGEKQKAAAPAHQSPPPSAQAPSHKVTKNVLDSQRPPKPAA</sequence>
<feature type="region of interest" description="Disordered" evidence="1">
    <location>
        <begin position="525"/>
        <end position="741"/>
    </location>
</feature>